<sequence length="207" mass="24148">MDVDEFWDLIERSGRETDTRRTRVAWLVDDLSRRPVEEIIDYHIWWTTTQNRGCTVDLYAAYWFVFGSGSLDGFEYFVSWLVSLGRETFEAVSDCPDRLIEQPQVLHLLELEDLYANSTKRRPRDPEQMWEERPEFESLAYVAYHAYEQVTGQEPDRLGEAAETRGASSGFPLVPAIGSVPSGEQWDFDDELELARRLPKIARYRNV</sequence>
<reference evidence="2 3" key="1">
    <citation type="submission" date="2024-09" db="EMBL/GenBank/DDBJ databases">
        <authorList>
            <person name="Sun Q."/>
            <person name="Mori K."/>
        </authorList>
    </citation>
    <scope>NUCLEOTIDE SEQUENCE [LARGE SCALE GENOMIC DNA]</scope>
    <source>
        <strain evidence="2 3">JCM 3143</strain>
    </source>
</reference>
<dbReference type="Pfam" id="PF14024">
    <property type="entry name" value="DUF4240"/>
    <property type="match status" value="1"/>
</dbReference>
<name>A0ABV5RSL4_9ACTN</name>
<protein>
    <submittedName>
        <fullName evidence="2">DUF4240 domain-containing protein</fullName>
    </submittedName>
</protein>
<dbReference type="EMBL" id="JBHMBW010000003">
    <property type="protein sequence ID" value="MFB9622422.1"/>
    <property type="molecule type" value="Genomic_DNA"/>
</dbReference>
<accession>A0ABV5RSL4</accession>
<dbReference type="Proteomes" id="UP001589532">
    <property type="component" value="Unassembled WGS sequence"/>
</dbReference>
<keyword evidence="3" id="KW-1185">Reference proteome</keyword>
<evidence type="ECO:0000313" key="3">
    <source>
        <dbReference type="Proteomes" id="UP001589532"/>
    </source>
</evidence>
<evidence type="ECO:0000313" key="2">
    <source>
        <dbReference type="EMBL" id="MFB9622422.1"/>
    </source>
</evidence>
<gene>
    <name evidence="2" type="ORF">ACFFSA_04945</name>
</gene>
<evidence type="ECO:0000259" key="1">
    <source>
        <dbReference type="Pfam" id="PF14024"/>
    </source>
</evidence>
<proteinExistence type="predicted"/>
<dbReference type="InterPro" id="IPR025334">
    <property type="entry name" value="DUF4240"/>
</dbReference>
<feature type="domain" description="DUF4240" evidence="1">
    <location>
        <begin position="1"/>
        <end position="149"/>
    </location>
</feature>
<organism evidence="2 3">
    <name type="scientific">Nonomuraea helvata</name>
    <dbReference type="NCBI Taxonomy" id="37484"/>
    <lineage>
        <taxon>Bacteria</taxon>
        <taxon>Bacillati</taxon>
        <taxon>Actinomycetota</taxon>
        <taxon>Actinomycetes</taxon>
        <taxon>Streptosporangiales</taxon>
        <taxon>Streptosporangiaceae</taxon>
        <taxon>Nonomuraea</taxon>
    </lineage>
</organism>
<comment type="caution">
    <text evidence="2">The sequence shown here is derived from an EMBL/GenBank/DDBJ whole genome shotgun (WGS) entry which is preliminary data.</text>
</comment>
<dbReference type="RefSeq" id="WP_344996841.1">
    <property type="nucleotide sequence ID" value="NZ_BAAAXV010000009.1"/>
</dbReference>